<keyword evidence="10" id="KW-1185">Reference proteome</keyword>
<dbReference type="OrthoDB" id="9802264at2"/>
<dbReference type="GO" id="GO:0016887">
    <property type="term" value="F:ATP hydrolysis activity"/>
    <property type="evidence" value="ECO:0007669"/>
    <property type="project" value="InterPro"/>
</dbReference>
<comment type="subcellular location">
    <subcellularLocation>
        <location evidence="1">Cell inner membrane</location>
        <topology evidence="1">Peripheral membrane protein</topology>
    </subcellularLocation>
</comment>
<dbReference type="GO" id="GO:0005524">
    <property type="term" value="F:ATP binding"/>
    <property type="evidence" value="ECO:0007669"/>
    <property type="project" value="UniProtKB-KW"/>
</dbReference>
<dbReference type="AlphaFoldDB" id="A0A1H5TUJ4"/>
<feature type="domain" description="ABC transporter" evidence="8">
    <location>
        <begin position="279"/>
        <end position="536"/>
    </location>
</feature>
<dbReference type="SUPFAM" id="SSF52540">
    <property type="entry name" value="P-loop containing nucleoside triphosphate hydrolases"/>
    <property type="match status" value="2"/>
</dbReference>
<keyword evidence="7" id="KW-0472">Membrane</keyword>
<dbReference type="PROSITE" id="PS00211">
    <property type="entry name" value="ABC_TRANSPORTER_1"/>
    <property type="match status" value="2"/>
</dbReference>
<evidence type="ECO:0000256" key="7">
    <source>
        <dbReference type="ARBA" id="ARBA00023136"/>
    </source>
</evidence>
<evidence type="ECO:0000256" key="1">
    <source>
        <dbReference type="ARBA" id="ARBA00004417"/>
    </source>
</evidence>
<dbReference type="SMART" id="SM00382">
    <property type="entry name" value="AAA"/>
    <property type="match status" value="2"/>
</dbReference>
<evidence type="ECO:0000313" key="9">
    <source>
        <dbReference type="EMBL" id="SEF66552.1"/>
    </source>
</evidence>
<evidence type="ECO:0000313" key="10">
    <source>
        <dbReference type="Proteomes" id="UP000236742"/>
    </source>
</evidence>
<evidence type="ECO:0000256" key="2">
    <source>
        <dbReference type="ARBA" id="ARBA00005417"/>
    </source>
</evidence>
<dbReference type="PANTHER" id="PTHR43297">
    <property type="entry name" value="OLIGOPEPTIDE TRANSPORT ATP-BINDING PROTEIN APPD"/>
    <property type="match status" value="1"/>
</dbReference>
<dbReference type="GO" id="GO:0015833">
    <property type="term" value="P:peptide transport"/>
    <property type="evidence" value="ECO:0007669"/>
    <property type="project" value="InterPro"/>
</dbReference>
<evidence type="ECO:0000256" key="3">
    <source>
        <dbReference type="ARBA" id="ARBA00022448"/>
    </source>
</evidence>
<dbReference type="InterPro" id="IPR013563">
    <property type="entry name" value="Oligopep_ABC_C"/>
</dbReference>
<keyword evidence="3" id="KW-0813">Transport</keyword>
<dbReference type="Proteomes" id="UP000236742">
    <property type="component" value="Unassembled WGS sequence"/>
</dbReference>
<dbReference type="PROSITE" id="PS50893">
    <property type="entry name" value="ABC_TRANSPORTER_2"/>
    <property type="match status" value="2"/>
</dbReference>
<keyword evidence="5" id="KW-0547">Nucleotide-binding</keyword>
<dbReference type="Pfam" id="PF00005">
    <property type="entry name" value="ABC_tran"/>
    <property type="match status" value="2"/>
</dbReference>
<dbReference type="InterPro" id="IPR017871">
    <property type="entry name" value="ABC_transporter-like_CS"/>
</dbReference>
<dbReference type="GO" id="GO:0055085">
    <property type="term" value="P:transmembrane transport"/>
    <property type="evidence" value="ECO:0007669"/>
    <property type="project" value="UniProtKB-ARBA"/>
</dbReference>
<feature type="domain" description="ABC transporter" evidence="8">
    <location>
        <begin position="5"/>
        <end position="256"/>
    </location>
</feature>
<dbReference type="CDD" id="cd03257">
    <property type="entry name" value="ABC_NikE_OppD_transporters"/>
    <property type="match status" value="2"/>
</dbReference>
<dbReference type="GO" id="GO:0005886">
    <property type="term" value="C:plasma membrane"/>
    <property type="evidence" value="ECO:0007669"/>
    <property type="project" value="UniProtKB-SubCell"/>
</dbReference>
<proteinExistence type="inferred from homology"/>
<dbReference type="EMBL" id="FNVD01000003">
    <property type="protein sequence ID" value="SEF66552.1"/>
    <property type="molecule type" value="Genomic_DNA"/>
</dbReference>
<keyword evidence="6 9" id="KW-0067">ATP-binding</keyword>
<evidence type="ECO:0000256" key="5">
    <source>
        <dbReference type="ARBA" id="ARBA00022741"/>
    </source>
</evidence>
<dbReference type="InterPro" id="IPR003593">
    <property type="entry name" value="AAA+_ATPase"/>
</dbReference>
<evidence type="ECO:0000256" key="4">
    <source>
        <dbReference type="ARBA" id="ARBA00022475"/>
    </source>
</evidence>
<organism evidence="9 10">
    <name type="scientific">Jhaorihella thermophila</name>
    <dbReference type="NCBI Taxonomy" id="488547"/>
    <lineage>
        <taxon>Bacteria</taxon>
        <taxon>Pseudomonadati</taxon>
        <taxon>Pseudomonadota</taxon>
        <taxon>Alphaproteobacteria</taxon>
        <taxon>Rhodobacterales</taxon>
        <taxon>Paracoccaceae</taxon>
        <taxon>Jhaorihella</taxon>
    </lineage>
</organism>
<dbReference type="NCBIfam" id="NF008453">
    <property type="entry name" value="PRK11308.1"/>
    <property type="match status" value="2"/>
</dbReference>
<protein>
    <submittedName>
        <fullName evidence="9">Peptide/nickel transport system ATP-binding protein</fullName>
    </submittedName>
</protein>
<dbReference type="Gene3D" id="3.40.50.300">
    <property type="entry name" value="P-loop containing nucleotide triphosphate hydrolases"/>
    <property type="match status" value="2"/>
</dbReference>
<dbReference type="RefSeq" id="WP_104007024.1">
    <property type="nucleotide sequence ID" value="NZ_FNVD01000003.1"/>
</dbReference>
<dbReference type="Pfam" id="PF08352">
    <property type="entry name" value="oligo_HPY"/>
    <property type="match status" value="2"/>
</dbReference>
<evidence type="ECO:0000256" key="6">
    <source>
        <dbReference type="ARBA" id="ARBA00022840"/>
    </source>
</evidence>
<reference evidence="9 10" key="1">
    <citation type="submission" date="2016-10" db="EMBL/GenBank/DDBJ databases">
        <authorList>
            <person name="de Groot N.N."/>
        </authorList>
    </citation>
    <scope>NUCLEOTIDE SEQUENCE [LARGE SCALE GENOMIC DNA]</scope>
    <source>
        <strain evidence="9 10">DSM 23413</strain>
    </source>
</reference>
<accession>A0A1H5TUJ4</accession>
<comment type="similarity">
    <text evidence="2">Belongs to the ABC transporter superfamily.</text>
</comment>
<name>A0A1H5TUJ4_9RHOB</name>
<dbReference type="InterPro" id="IPR050388">
    <property type="entry name" value="ABC_Ni/Peptide_Import"/>
</dbReference>
<dbReference type="FunFam" id="3.40.50.300:FF:000016">
    <property type="entry name" value="Oligopeptide ABC transporter ATP-binding component"/>
    <property type="match status" value="1"/>
</dbReference>
<keyword evidence="4" id="KW-1003">Cell membrane</keyword>
<sequence length="590" mass="65464">MAPLLTVENLTIAFGKGEPVVRDVSFELNRGETLALVGESGSGKTVTCRAVLRILPRAARFLSGRILFDGDEGPLALNEISERRMRHVRGNLISMIFQEPMRSLSPLHRIGNQVAEVLWLHRGMSEREAKREVLDTFHRVGFPDPERTWRSYPFELSGGMRQRAMIAMAMVARPDLLIADEPTTALDVTTQAQVLGLIKDLQRDTGMAMILVTHDLGVVANMAENVVVMYRGRVMEEGPAEPILKDPVHPYTRQLFQAAPAIPATPHPVEPPPEDDLILQMRNVSKTYTLRTRNPWKPDMEIRACRGIDLNLPRGTTLAIVGESGSGKTTAARIALAAEPPDPGGEVLFRPEPGSEPIAVHALNRAARVAFQREAQMVFQDPYSSLSPRMRIEDALTEPLDIHGIGTRAERRERAARMLKLVGLNADMLKRYPHAFSGGQRQRLSIARALMLDPSLLVCDEPTSALDVSVQDQILTLLEDIRDRMNLSYLFISHDLAVVARIADEVAVMRQGLVVEQAPPETLFYNPKHPYTKALIAAHPTPDIERPINLKLVALGAGAPETWDEPFRFTDTVIPSLVEVEPGHKVRCHA</sequence>
<dbReference type="InterPro" id="IPR003439">
    <property type="entry name" value="ABC_transporter-like_ATP-bd"/>
</dbReference>
<gene>
    <name evidence="9" type="ORF">SAMN05421751_10335</name>
</gene>
<evidence type="ECO:0000259" key="8">
    <source>
        <dbReference type="PROSITE" id="PS50893"/>
    </source>
</evidence>
<dbReference type="InterPro" id="IPR027417">
    <property type="entry name" value="P-loop_NTPase"/>
</dbReference>
<dbReference type="PANTHER" id="PTHR43297:SF2">
    <property type="entry name" value="DIPEPTIDE TRANSPORT ATP-BINDING PROTEIN DPPD"/>
    <property type="match status" value="1"/>
</dbReference>